<keyword evidence="4" id="KW-0963">Cytoplasm</keyword>
<evidence type="ECO:0000256" key="2">
    <source>
        <dbReference type="ARBA" id="ARBA00007599"/>
    </source>
</evidence>
<keyword evidence="5" id="KW-0819">tRNA processing</keyword>
<evidence type="ECO:0000313" key="11">
    <source>
        <dbReference type="EMBL" id="QBZ83103.1"/>
    </source>
</evidence>
<evidence type="ECO:0000256" key="1">
    <source>
        <dbReference type="ARBA" id="ARBA00004496"/>
    </source>
</evidence>
<gene>
    <name evidence="11" type="primary">tsaE</name>
    <name evidence="11" type="ORF">GHNINEIG_01144</name>
</gene>
<reference evidence="11 12" key="1">
    <citation type="submission" date="2018-08" db="EMBL/GenBank/DDBJ databases">
        <title>Horizontal acquisition of hydrogen conversion ability and other habitat adaptations in Hydrogenovibrio crunogenus strains.</title>
        <authorList>
            <person name="Gonnella G."/>
            <person name="Adam N."/>
            <person name="Perner M."/>
        </authorList>
    </citation>
    <scope>NUCLEOTIDE SEQUENCE [LARGE SCALE GENOMIC DNA]</scope>
    <source>
        <strain evidence="11 12">SP-41</strain>
    </source>
</reference>
<dbReference type="OrthoDB" id="9800307at2"/>
<dbReference type="RefSeq" id="WP_135795754.1">
    <property type="nucleotide sequence ID" value="NZ_CP032096.1"/>
</dbReference>
<organism evidence="11 12">
    <name type="scientific">Hydrogenovibrio crunogenus</name>
    <dbReference type="NCBI Taxonomy" id="39765"/>
    <lineage>
        <taxon>Bacteria</taxon>
        <taxon>Pseudomonadati</taxon>
        <taxon>Pseudomonadota</taxon>
        <taxon>Gammaproteobacteria</taxon>
        <taxon>Thiotrichales</taxon>
        <taxon>Piscirickettsiaceae</taxon>
        <taxon>Hydrogenovibrio</taxon>
    </lineage>
</organism>
<evidence type="ECO:0000256" key="8">
    <source>
        <dbReference type="ARBA" id="ARBA00022840"/>
    </source>
</evidence>
<dbReference type="InterPro" id="IPR027417">
    <property type="entry name" value="P-loop_NTPase"/>
</dbReference>
<dbReference type="AlphaFoldDB" id="A0A4P7NZ97"/>
<dbReference type="EMBL" id="CP032096">
    <property type="protein sequence ID" value="QBZ83103.1"/>
    <property type="molecule type" value="Genomic_DNA"/>
</dbReference>
<keyword evidence="7" id="KW-0547">Nucleotide-binding</keyword>
<accession>A0A4P7NZ97</accession>
<sequence length="183" mass="20489">MNFTKSTAHPKSTDDLLECGLLLETEADTQQLAHIFAQLCEELKTFDLGWMIYLKGDLGAGKSFFSRAFVQSFVPGQKVKSPTYALVENYPTSLGTIQHFDLYRLCDPEELEFLAIRDLLTPPFVALVEWPSKGKGVLPEADILIELNVLREARKVTISACQDRANGFVKKLTEKVGMELDSD</sequence>
<comment type="similarity">
    <text evidence="2">Belongs to the TsaE family.</text>
</comment>
<dbReference type="PANTHER" id="PTHR33540">
    <property type="entry name" value="TRNA THREONYLCARBAMOYLADENOSINE BIOSYNTHESIS PROTEIN TSAE"/>
    <property type="match status" value="1"/>
</dbReference>
<keyword evidence="8" id="KW-0067">ATP-binding</keyword>
<evidence type="ECO:0000256" key="7">
    <source>
        <dbReference type="ARBA" id="ARBA00022741"/>
    </source>
</evidence>
<keyword evidence="9" id="KW-0460">Magnesium</keyword>
<dbReference type="GO" id="GO:0046872">
    <property type="term" value="F:metal ion binding"/>
    <property type="evidence" value="ECO:0007669"/>
    <property type="project" value="UniProtKB-KW"/>
</dbReference>
<keyword evidence="6" id="KW-0479">Metal-binding</keyword>
<dbReference type="Gene3D" id="3.40.50.300">
    <property type="entry name" value="P-loop containing nucleotide triphosphate hydrolases"/>
    <property type="match status" value="1"/>
</dbReference>
<evidence type="ECO:0000256" key="6">
    <source>
        <dbReference type="ARBA" id="ARBA00022723"/>
    </source>
</evidence>
<evidence type="ECO:0000256" key="4">
    <source>
        <dbReference type="ARBA" id="ARBA00022490"/>
    </source>
</evidence>
<dbReference type="GO" id="GO:0005737">
    <property type="term" value="C:cytoplasm"/>
    <property type="evidence" value="ECO:0007669"/>
    <property type="project" value="UniProtKB-SubCell"/>
</dbReference>
<dbReference type="PANTHER" id="PTHR33540:SF2">
    <property type="entry name" value="TRNA THREONYLCARBAMOYLADENOSINE BIOSYNTHESIS PROTEIN TSAE"/>
    <property type="match status" value="1"/>
</dbReference>
<evidence type="ECO:0000256" key="10">
    <source>
        <dbReference type="ARBA" id="ARBA00032441"/>
    </source>
</evidence>
<evidence type="ECO:0000256" key="9">
    <source>
        <dbReference type="ARBA" id="ARBA00022842"/>
    </source>
</evidence>
<protein>
    <recommendedName>
        <fullName evidence="3">tRNA threonylcarbamoyladenosine biosynthesis protein TsaE</fullName>
    </recommendedName>
    <alternativeName>
        <fullName evidence="10">t(6)A37 threonylcarbamoyladenosine biosynthesis protein TsaE</fullName>
    </alternativeName>
</protein>
<proteinExistence type="inferred from homology"/>
<evidence type="ECO:0000256" key="3">
    <source>
        <dbReference type="ARBA" id="ARBA00019010"/>
    </source>
</evidence>
<name>A0A4P7NZ97_9GAMM</name>
<dbReference type="SUPFAM" id="SSF52540">
    <property type="entry name" value="P-loop containing nucleoside triphosphate hydrolases"/>
    <property type="match status" value="1"/>
</dbReference>
<dbReference type="InterPro" id="IPR003442">
    <property type="entry name" value="T6A_TsaE"/>
</dbReference>
<dbReference type="Pfam" id="PF02367">
    <property type="entry name" value="TsaE"/>
    <property type="match status" value="1"/>
</dbReference>
<evidence type="ECO:0000313" key="12">
    <source>
        <dbReference type="Proteomes" id="UP000296201"/>
    </source>
</evidence>
<evidence type="ECO:0000256" key="5">
    <source>
        <dbReference type="ARBA" id="ARBA00022694"/>
    </source>
</evidence>
<dbReference type="GO" id="GO:0005524">
    <property type="term" value="F:ATP binding"/>
    <property type="evidence" value="ECO:0007669"/>
    <property type="project" value="UniProtKB-KW"/>
</dbReference>
<dbReference type="NCBIfam" id="TIGR00150">
    <property type="entry name" value="T6A_YjeE"/>
    <property type="match status" value="1"/>
</dbReference>
<keyword evidence="12" id="KW-1185">Reference proteome</keyword>
<dbReference type="GO" id="GO:0002949">
    <property type="term" value="P:tRNA threonylcarbamoyladenosine modification"/>
    <property type="evidence" value="ECO:0007669"/>
    <property type="project" value="InterPro"/>
</dbReference>
<dbReference type="Proteomes" id="UP000296201">
    <property type="component" value="Chromosome"/>
</dbReference>
<comment type="subcellular location">
    <subcellularLocation>
        <location evidence="1">Cytoplasm</location>
    </subcellularLocation>
</comment>